<dbReference type="EMBL" id="JAWDGP010006892">
    <property type="protein sequence ID" value="KAK3733531.1"/>
    <property type="molecule type" value="Genomic_DNA"/>
</dbReference>
<proteinExistence type="predicted"/>
<accession>A0AAE1CTF1</accession>
<organism evidence="1 2">
    <name type="scientific">Elysia crispata</name>
    <name type="common">lettuce slug</name>
    <dbReference type="NCBI Taxonomy" id="231223"/>
    <lineage>
        <taxon>Eukaryota</taxon>
        <taxon>Metazoa</taxon>
        <taxon>Spiralia</taxon>
        <taxon>Lophotrochozoa</taxon>
        <taxon>Mollusca</taxon>
        <taxon>Gastropoda</taxon>
        <taxon>Heterobranchia</taxon>
        <taxon>Euthyneura</taxon>
        <taxon>Panpulmonata</taxon>
        <taxon>Sacoglossa</taxon>
        <taxon>Placobranchoidea</taxon>
        <taxon>Plakobranchidae</taxon>
        <taxon>Elysia</taxon>
    </lineage>
</organism>
<dbReference type="Proteomes" id="UP001283361">
    <property type="component" value="Unassembled WGS sequence"/>
</dbReference>
<reference evidence="1" key="1">
    <citation type="journal article" date="2023" name="G3 (Bethesda)">
        <title>A reference genome for the long-term kleptoplast-retaining sea slug Elysia crispata morphotype clarki.</title>
        <authorList>
            <person name="Eastman K.E."/>
            <person name="Pendleton A.L."/>
            <person name="Shaikh M.A."/>
            <person name="Suttiyut T."/>
            <person name="Ogas R."/>
            <person name="Tomko P."/>
            <person name="Gavelis G."/>
            <person name="Widhalm J.R."/>
            <person name="Wisecaver J.H."/>
        </authorList>
    </citation>
    <scope>NUCLEOTIDE SEQUENCE</scope>
    <source>
        <strain evidence="1">ECLA1</strain>
    </source>
</reference>
<gene>
    <name evidence="1" type="ORF">RRG08_063844</name>
</gene>
<dbReference type="AlphaFoldDB" id="A0AAE1CTF1"/>
<comment type="caution">
    <text evidence="1">The sequence shown here is derived from an EMBL/GenBank/DDBJ whole genome shotgun (WGS) entry which is preliminary data.</text>
</comment>
<keyword evidence="2" id="KW-1185">Reference proteome</keyword>
<evidence type="ECO:0000313" key="2">
    <source>
        <dbReference type="Proteomes" id="UP001283361"/>
    </source>
</evidence>
<sequence length="202" mass="23050">MPRLAPGCRVAGYGPVRPLITLDLWSWRRKDHGREVSLSEIERGQEVVDKDRAALALAAEKSYRLRLRSMFTKVMNPCLRDRPIQHLDPQRRTNISLQHAQHCKSAMINRLITADRVKAVAPSLESSKNYQPPQGIHIKMELARFIQLRPQQPNVRQALNLVLGEQSVPGKRSELTHVTMSKRIPYTIQRHPENTTPACTAE</sequence>
<evidence type="ECO:0000313" key="1">
    <source>
        <dbReference type="EMBL" id="KAK3733531.1"/>
    </source>
</evidence>
<name>A0AAE1CTF1_9GAST</name>
<protein>
    <submittedName>
        <fullName evidence="1">Uncharacterized protein</fullName>
    </submittedName>
</protein>